<gene>
    <name evidence="3" type="ORF">NT6N_21400</name>
</gene>
<organism evidence="3">
    <name type="scientific">Oceaniferula spumae</name>
    <dbReference type="NCBI Taxonomy" id="2979115"/>
    <lineage>
        <taxon>Bacteria</taxon>
        <taxon>Pseudomonadati</taxon>
        <taxon>Verrucomicrobiota</taxon>
        <taxon>Verrucomicrobiia</taxon>
        <taxon>Verrucomicrobiales</taxon>
        <taxon>Verrucomicrobiaceae</taxon>
        <taxon>Oceaniferula</taxon>
    </lineage>
</organism>
<protein>
    <recommendedName>
        <fullName evidence="4">Verru_Chthon cassette protein A</fullName>
    </recommendedName>
</protein>
<dbReference type="EMBL" id="AP026866">
    <property type="protein sequence ID" value="BDS07100.1"/>
    <property type="molecule type" value="Genomic_DNA"/>
</dbReference>
<sequence length="1317" mass="143861">MHHGRQQRGFALIATISVMVLLVMIALAMLSLATLETRGAKTGVAHTEAQANARMALMMAIAQLQREAGNDDRATAPSGQLTSGTGSGENAHWTGVYRVRKDGETKAVVDRHLSPDYLTDLRSADENHIKNELFLSWLVSQVPGTTLDPSAPLAAADSVELVGLGSSSDSRTVAAPLVKIEEGSKKGAYAYWVGDESTKARMDLQPGHDMPAVADADYQKLLRRASKTDLSINAKYTGYDQVDNDHWWKIITYNEATQTKLAGTPQAARDALRETYFALTPYHEGLLTNAVQSGFKKDLSAFLNQPMSRTGITASDTSRRDGIMGTHPIIRGARHAKTSPQYDTLRRYQLMRHLVQENAGTAGAKAIIQLTDKLPGDSDFSLIASQRDLGDYQRTEMGGTLPDITSLDRPNIQPVLAEASLGFDFSCFETSASTASNKTYSLRCHLYPTAKLWNPYNVAMKTPPYVVLIGCMMDAHAGNAWSSGAQICHFTAGGGGGNDGAFISFFGAHDANYNNPHVPDNGKVRRYFGFTLPSVTIQPGETLVFSPDWQKGSGKISSPGSRGTALYDFDFSKNILSPKATPGEGSYYFEFKNQIARKDSTYGFNGDLWLPERGTGDQVMLKAVTDGRLSGLTYQEIALNAGSAKKYPTVAYINPNPSGLYYDMNRIKHTTYFTLALGEMGSYQNAAKANGVANGLGGGKLLKEFDKVDIGPPPRFWRYGNRLIYYDEMGGNGMMSGFNYGPDGGNYSNFAIANSWNPRAPMSHSGWATQNSTWGWWSTGIHHRPFVFPLMNGSEGDAPYLSSEGNYIANPLSMAEGRATEPDAETAVVLYHLPRKSSPMMSLADLRHAQLSLHPWHPNYVIGHGFADGRSASDATISTADKANQVFGKTLLTPENDRRWKDNTLWQDQNRRNGTASWGWLIQDSEVASNGPAEISRDPGFSSGTHTQDDEILVYDIAYEANHELWDRFFISGIDYSETGAPIWDPSKSLLTGGIRASSVTARATEKLDDGLTGSDAVSFAYHKSAQYLSNKGAFNVNSTSVEAWRYMLSSLRNLQRKAADGNVAPTSGSSPFSGIHFPGIATGDKANSNSAEQIFSGYRALSDAEIETLAEEIVKQVRLRGPFLSLSDFINRRLLDINVSSRPSLSSKEGSAVMSAMEAAIELSGINDSLHTKKGNEKDTTDDALPTQQFKHWGDQRLAPEWKASGMPGYLSQGAILSAIGSSLTTRGDTFVIRAYGESRAADDTVLARAWCEAVVQRIPDYINSSDDPMEPLLVSASTDPSSSELEFNTKISESSREYGRRFVIKHFRWLNENEI</sequence>
<keyword evidence="2" id="KW-0812">Transmembrane</keyword>
<feature type="region of interest" description="Disordered" evidence="1">
    <location>
        <begin position="68"/>
        <end position="89"/>
    </location>
</feature>
<keyword evidence="2" id="KW-0472">Membrane</keyword>
<keyword evidence="2" id="KW-1133">Transmembrane helix</keyword>
<evidence type="ECO:0000313" key="3">
    <source>
        <dbReference type="EMBL" id="BDS07100.1"/>
    </source>
</evidence>
<feature type="transmembrane region" description="Helical" evidence="2">
    <location>
        <begin position="12"/>
        <end position="33"/>
    </location>
</feature>
<accession>A0AAT9FMB0</accession>
<dbReference type="KEGG" id="osu:NT6N_21400"/>
<evidence type="ECO:0000256" key="1">
    <source>
        <dbReference type="SAM" id="MobiDB-lite"/>
    </source>
</evidence>
<proteinExistence type="predicted"/>
<evidence type="ECO:0000256" key="2">
    <source>
        <dbReference type="SAM" id="Phobius"/>
    </source>
</evidence>
<name>A0AAT9FMB0_9BACT</name>
<reference evidence="3" key="1">
    <citation type="submission" date="2024-07" db="EMBL/GenBank/DDBJ databases">
        <title>Complete genome sequence of Verrucomicrobiaceae bacterium NT6N.</title>
        <authorList>
            <person name="Huang C."/>
            <person name="Takami H."/>
            <person name="Hamasaki K."/>
        </authorList>
    </citation>
    <scope>NUCLEOTIDE SEQUENCE</scope>
    <source>
        <strain evidence="3">NT6N</strain>
    </source>
</reference>
<evidence type="ECO:0008006" key="4">
    <source>
        <dbReference type="Google" id="ProtNLM"/>
    </source>
</evidence>